<dbReference type="InterPro" id="IPR041581">
    <property type="entry name" value="Glyoxalase_6"/>
</dbReference>
<dbReference type="GO" id="GO:0016829">
    <property type="term" value="F:lyase activity"/>
    <property type="evidence" value="ECO:0007669"/>
    <property type="project" value="UniProtKB-KW"/>
</dbReference>
<keyword evidence="3" id="KW-1185">Reference proteome</keyword>
<dbReference type="RefSeq" id="WP_141929209.1">
    <property type="nucleotide sequence ID" value="NZ_BAABCI010000023.1"/>
</dbReference>
<dbReference type="OrthoDB" id="9813630at2"/>
<protein>
    <submittedName>
        <fullName evidence="2">Putative enzyme related to lactoylglutathione lyase</fullName>
    </submittedName>
</protein>
<gene>
    <name evidence="2" type="ORF">FB459_3307</name>
</gene>
<dbReference type="PANTHER" id="PTHR39175">
    <property type="entry name" value="FAMILY PROTEIN, PUTATIVE (AFU_ORTHOLOGUE AFUA_3G15060)-RELATED"/>
    <property type="match status" value="1"/>
</dbReference>
<organism evidence="2 3">
    <name type="scientific">Yimella lutea</name>
    <dbReference type="NCBI Taxonomy" id="587872"/>
    <lineage>
        <taxon>Bacteria</taxon>
        <taxon>Bacillati</taxon>
        <taxon>Actinomycetota</taxon>
        <taxon>Actinomycetes</taxon>
        <taxon>Micrococcales</taxon>
        <taxon>Dermacoccaceae</taxon>
        <taxon>Yimella</taxon>
    </lineage>
</organism>
<dbReference type="Pfam" id="PF18029">
    <property type="entry name" value="Glyoxalase_6"/>
    <property type="match status" value="1"/>
</dbReference>
<evidence type="ECO:0000313" key="2">
    <source>
        <dbReference type="EMBL" id="TQJ15742.1"/>
    </source>
</evidence>
<evidence type="ECO:0000313" key="3">
    <source>
        <dbReference type="Proteomes" id="UP000320806"/>
    </source>
</evidence>
<dbReference type="InterPro" id="IPR029068">
    <property type="entry name" value="Glyas_Bleomycin-R_OHBP_Dase"/>
</dbReference>
<dbReference type="PROSITE" id="PS51819">
    <property type="entry name" value="VOC"/>
    <property type="match status" value="1"/>
</dbReference>
<evidence type="ECO:0000259" key="1">
    <source>
        <dbReference type="PROSITE" id="PS51819"/>
    </source>
</evidence>
<dbReference type="InterPro" id="IPR037523">
    <property type="entry name" value="VOC_core"/>
</dbReference>
<dbReference type="AlphaFoldDB" id="A0A542EK70"/>
<comment type="caution">
    <text evidence="2">The sequence shown here is derived from an EMBL/GenBank/DDBJ whole genome shotgun (WGS) entry which is preliminary data.</text>
</comment>
<proteinExistence type="predicted"/>
<dbReference type="PANTHER" id="PTHR39175:SF1">
    <property type="entry name" value="FAMILY PROTEIN, PUTATIVE (AFU_ORTHOLOGUE AFUA_3G15060)-RELATED"/>
    <property type="match status" value="1"/>
</dbReference>
<name>A0A542EK70_9MICO</name>
<accession>A0A542EK70</accession>
<dbReference type="EMBL" id="VFMO01000001">
    <property type="protein sequence ID" value="TQJ15742.1"/>
    <property type="molecule type" value="Genomic_DNA"/>
</dbReference>
<sequence length="119" mass="12938">MTVLGLHHVQIACPAGAEDRLRAFYGTVLGLPEIPKPPVLAARGGVWFQVGPQELHCGVEDGFIPARKAHPCFLVDDLDAIAARIEEVGGPVRPDTNVPNVRRFHTDDPCGNRIEIQQV</sequence>
<dbReference type="Gene3D" id="3.10.180.10">
    <property type="entry name" value="2,3-Dihydroxybiphenyl 1,2-Dioxygenase, domain 1"/>
    <property type="match status" value="1"/>
</dbReference>
<dbReference type="Proteomes" id="UP000320806">
    <property type="component" value="Unassembled WGS sequence"/>
</dbReference>
<keyword evidence="2" id="KW-0456">Lyase</keyword>
<feature type="domain" description="VOC" evidence="1">
    <location>
        <begin position="5"/>
        <end position="119"/>
    </location>
</feature>
<dbReference type="SUPFAM" id="SSF54593">
    <property type="entry name" value="Glyoxalase/Bleomycin resistance protein/Dihydroxybiphenyl dioxygenase"/>
    <property type="match status" value="1"/>
</dbReference>
<reference evidence="2 3" key="1">
    <citation type="submission" date="2019-06" db="EMBL/GenBank/DDBJ databases">
        <title>Sequencing the genomes of 1000 actinobacteria strains.</title>
        <authorList>
            <person name="Klenk H.-P."/>
        </authorList>
    </citation>
    <scope>NUCLEOTIDE SEQUENCE [LARGE SCALE GENOMIC DNA]</scope>
    <source>
        <strain evidence="2 3">DSM 19828</strain>
    </source>
</reference>